<reference evidence="5 6" key="1">
    <citation type="submission" date="2008-07" db="EMBL/GenBank/DDBJ databases">
        <authorList>
            <person name="El-Sayed N."/>
            <person name="Caler E."/>
            <person name="Inman J."/>
            <person name="Amedeo P."/>
            <person name="Hass B."/>
            <person name="Wortman J."/>
        </authorList>
    </citation>
    <scope>NUCLEOTIDE SEQUENCE [LARGE SCALE GENOMIC DNA]</scope>
    <source>
        <strain evidence="6">ATCC 50983 / TXsc</strain>
    </source>
</reference>
<dbReference type="Gene3D" id="3.30.70.330">
    <property type="match status" value="1"/>
</dbReference>
<proteinExistence type="predicted"/>
<gene>
    <name evidence="5" type="ORF">Pmar_PMAR016294</name>
</gene>
<dbReference type="OrthoDB" id="3800936at2759"/>
<keyword evidence="6" id="KW-1185">Reference proteome</keyword>
<evidence type="ECO:0000313" key="5">
    <source>
        <dbReference type="EMBL" id="EER08000.1"/>
    </source>
</evidence>
<dbReference type="SMART" id="SM00360">
    <property type="entry name" value="RRM"/>
    <property type="match status" value="1"/>
</dbReference>
<dbReference type="EMBL" id="GG679371">
    <property type="protein sequence ID" value="EER08000.1"/>
    <property type="molecule type" value="Genomic_DNA"/>
</dbReference>
<dbReference type="InterPro" id="IPR000504">
    <property type="entry name" value="RRM_dom"/>
</dbReference>
<dbReference type="PANTHER" id="PTHR48025:SF1">
    <property type="entry name" value="RRM DOMAIN-CONTAINING PROTEIN"/>
    <property type="match status" value="1"/>
</dbReference>
<dbReference type="Proteomes" id="UP000007800">
    <property type="component" value="Unassembled WGS sequence"/>
</dbReference>
<evidence type="ECO:0000256" key="3">
    <source>
        <dbReference type="SAM" id="MobiDB-lite"/>
    </source>
</evidence>
<dbReference type="AlphaFoldDB" id="C5L5J3"/>
<evidence type="ECO:0000256" key="2">
    <source>
        <dbReference type="PROSITE-ProRule" id="PRU00176"/>
    </source>
</evidence>
<protein>
    <submittedName>
        <fullName evidence="5">RNA-binding protein, putative</fullName>
    </submittedName>
</protein>
<feature type="compositionally biased region" description="Polar residues" evidence="3">
    <location>
        <begin position="245"/>
        <end position="255"/>
    </location>
</feature>
<organism evidence="6">
    <name type="scientific">Perkinsus marinus (strain ATCC 50983 / TXsc)</name>
    <dbReference type="NCBI Taxonomy" id="423536"/>
    <lineage>
        <taxon>Eukaryota</taxon>
        <taxon>Sar</taxon>
        <taxon>Alveolata</taxon>
        <taxon>Perkinsozoa</taxon>
        <taxon>Perkinsea</taxon>
        <taxon>Perkinsida</taxon>
        <taxon>Perkinsidae</taxon>
        <taxon>Perkinsus</taxon>
    </lineage>
</organism>
<evidence type="ECO:0000313" key="6">
    <source>
        <dbReference type="Proteomes" id="UP000007800"/>
    </source>
</evidence>
<dbReference type="InterPro" id="IPR012677">
    <property type="entry name" value="Nucleotide-bd_a/b_plait_sf"/>
</dbReference>
<dbReference type="CDD" id="cd00590">
    <property type="entry name" value="RRM_SF"/>
    <property type="match status" value="1"/>
</dbReference>
<dbReference type="GeneID" id="9064114"/>
<feature type="domain" description="RRM" evidence="4">
    <location>
        <begin position="64"/>
        <end position="145"/>
    </location>
</feature>
<sequence>MKRPLQVITPYSNLVKDTAVAQVQFSSSSRSSPTTVFCDDQQQQYDRSYHPDGKSDDLAVPPKKRVFVGGLPKDADEHDLLSMIQSVQGEVVCDVKVVRKNGNSDGAAFVEFITPEQARAFMEMYGNGQQAILRGRPIVLRLDWPKPQGPIASTSASQPSRRDGSSLASLSAAVAAATVAAMGSSGSMSQANLSSIIAAATAAATAATAKQYAASVGSDHTSTRGTGKANMSPMTGAAEAVAVSRSDSGCPSHTGDSAEVDRMVSDNAGYRSRRIPFDDGCDDTHFTGIGSEPQSGNEDSPSRTLFISGLPISFSLENVVTMFKVFGPMRDVQLVSFPPGC</sequence>
<dbReference type="RefSeq" id="XP_002776184.1">
    <property type="nucleotide sequence ID" value="XM_002776138.1"/>
</dbReference>
<accession>C5L5J3</accession>
<dbReference type="InterPro" id="IPR035979">
    <property type="entry name" value="RBD_domain_sf"/>
</dbReference>
<feature type="non-terminal residue" evidence="5">
    <location>
        <position position="341"/>
    </location>
</feature>
<feature type="region of interest" description="Disordered" evidence="3">
    <location>
        <begin position="215"/>
        <end position="258"/>
    </location>
</feature>
<dbReference type="InterPro" id="IPR050502">
    <property type="entry name" value="Euk_RNA-bind_prot"/>
</dbReference>
<evidence type="ECO:0000256" key="1">
    <source>
        <dbReference type="ARBA" id="ARBA00022884"/>
    </source>
</evidence>
<evidence type="ECO:0000259" key="4">
    <source>
        <dbReference type="PROSITE" id="PS50102"/>
    </source>
</evidence>
<dbReference type="Pfam" id="PF00076">
    <property type="entry name" value="RRM_1"/>
    <property type="match status" value="1"/>
</dbReference>
<dbReference type="PANTHER" id="PTHR48025">
    <property type="entry name" value="OS02G0815200 PROTEIN"/>
    <property type="match status" value="1"/>
</dbReference>
<dbReference type="PROSITE" id="PS50102">
    <property type="entry name" value="RRM"/>
    <property type="match status" value="1"/>
</dbReference>
<dbReference type="GO" id="GO:0003729">
    <property type="term" value="F:mRNA binding"/>
    <property type="evidence" value="ECO:0007669"/>
    <property type="project" value="TreeGrafter"/>
</dbReference>
<keyword evidence="1 2" id="KW-0694">RNA-binding</keyword>
<dbReference type="InParanoid" id="C5L5J3"/>
<dbReference type="SUPFAM" id="SSF54928">
    <property type="entry name" value="RNA-binding domain, RBD"/>
    <property type="match status" value="1"/>
</dbReference>
<name>C5L5J3_PERM5</name>